<comment type="caution">
    <text evidence="6">The sequence shown here is derived from an EMBL/GenBank/DDBJ whole genome shotgun (WGS) entry which is preliminary data.</text>
</comment>
<feature type="binding site" evidence="4">
    <location>
        <position position="235"/>
    </location>
    <ligand>
        <name>FAD</name>
        <dbReference type="ChEBI" id="CHEBI:57692"/>
    </ligand>
</feature>
<dbReference type="Pfam" id="PF01593">
    <property type="entry name" value="Amino_oxidase"/>
    <property type="match status" value="1"/>
</dbReference>
<dbReference type="OrthoDB" id="56323at2"/>
<dbReference type="SUPFAM" id="SSF54373">
    <property type="entry name" value="FAD-linked reductases, C-terminal domain"/>
    <property type="match status" value="1"/>
</dbReference>
<dbReference type="Proteomes" id="UP000294535">
    <property type="component" value="Unassembled WGS sequence"/>
</dbReference>
<gene>
    <name evidence="6" type="ORF">DFQ04_1254</name>
</gene>
<organism evidence="6 7">
    <name type="scientific">Algoriphagus boseongensis</name>
    <dbReference type="NCBI Taxonomy" id="1442587"/>
    <lineage>
        <taxon>Bacteria</taxon>
        <taxon>Pseudomonadati</taxon>
        <taxon>Bacteroidota</taxon>
        <taxon>Cytophagia</taxon>
        <taxon>Cytophagales</taxon>
        <taxon>Cyclobacteriaceae</taxon>
        <taxon>Algoriphagus</taxon>
    </lineage>
</organism>
<feature type="domain" description="Amine oxidase" evidence="5">
    <location>
        <begin position="15"/>
        <end position="448"/>
    </location>
</feature>
<dbReference type="InterPro" id="IPR001613">
    <property type="entry name" value="Flavin_amine_oxidase"/>
</dbReference>
<evidence type="ECO:0000256" key="3">
    <source>
        <dbReference type="ARBA" id="ARBA00023002"/>
    </source>
</evidence>
<proteinExistence type="inferred from homology"/>
<comment type="cofactor">
    <cofactor evidence="1">
        <name>FAD</name>
        <dbReference type="ChEBI" id="CHEBI:57692"/>
    </cofactor>
</comment>
<evidence type="ECO:0000256" key="2">
    <source>
        <dbReference type="ARBA" id="ARBA00005995"/>
    </source>
</evidence>
<keyword evidence="7" id="KW-1185">Reference proteome</keyword>
<comment type="similarity">
    <text evidence="2">Belongs to the flavin monoamine oxidase family.</text>
</comment>
<dbReference type="Gene3D" id="1.10.405.10">
    <property type="entry name" value="Guanine Nucleotide Dissociation Inhibitor, domain 1"/>
    <property type="match status" value="1"/>
</dbReference>
<dbReference type="RefSeq" id="WP_133553733.1">
    <property type="nucleotide sequence ID" value="NZ_SNYF01000005.1"/>
</dbReference>
<dbReference type="Gene3D" id="3.50.50.60">
    <property type="entry name" value="FAD/NAD(P)-binding domain"/>
    <property type="match status" value="1"/>
</dbReference>
<dbReference type="AlphaFoldDB" id="A0A4R6TB22"/>
<feature type="binding site" evidence="4">
    <location>
        <position position="424"/>
    </location>
    <ligand>
        <name>FAD</name>
        <dbReference type="ChEBI" id="CHEBI:57692"/>
    </ligand>
</feature>
<dbReference type="EMBL" id="SNYF01000005">
    <property type="protein sequence ID" value="TDQ19433.1"/>
    <property type="molecule type" value="Genomic_DNA"/>
</dbReference>
<evidence type="ECO:0000313" key="7">
    <source>
        <dbReference type="Proteomes" id="UP000294535"/>
    </source>
</evidence>
<evidence type="ECO:0000259" key="5">
    <source>
        <dbReference type="Pfam" id="PF01593"/>
    </source>
</evidence>
<sequence length="453" mass="51180">MNIASTEVVIVGAGFSGLAAARILKQSHIAFEILEARDRLGGRVYTKKFDQGYYLDFGGQWIGPTQDRMYALCEEYGVSFYETYNQGKNILDLKGKIKTYSGVIPKLDLFSLLNLDWVIRKLERLAKKIPMNSPWTHPKAQKWDHMTLEDFLKSECKTNSSYAVLRAGCETIFACDPEELSFLHALFYIKSGTSLDCLINIKNGAQQHRIQGGMQLLAEKISEGFQEDIHFNSPVKQILTRENGYTVFTSEREIICKQVIIAIPPPLLKEIGFQPALPQTKTGLLENYPMGQVAKCFLIYEKPFWRTQGFSGQSVSDENTPYQTLFDCSPSDGSKGILMGFSIGSRARNLFKLPKEEREKTMRKVANRYFGPMADDYLNYEDFFMTDETWSQGCYAALMQPKAWTSFQDAYRNSVGNIHFAGTEAATRWHGYIEGAVLAGEAAAEKVLQNLDS</sequence>
<dbReference type="Gene3D" id="3.90.660.10">
    <property type="match status" value="1"/>
</dbReference>
<feature type="binding site" evidence="4">
    <location>
        <position position="341"/>
    </location>
    <ligand>
        <name>substrate</name>
    </ligand>
</feature>
<keyword evidence="3" id="KW-0560">Oxidoreductase</keyword>
<dbReference type="PANTHER" id="PTHR43563">
    <property type="entry name" value="AMINE OXIDASE"/>
    <property type="match status" value="1"/>
</dbReference>
<evidence type="ECO:0000256" key="1">
    <source>
        <dbReference type="ARBA" id="ARBA00001974"/>
    </source>
</evidence>
<reference evidence="6 7" key="1">
    <citation type="submission" date="2019-03" db="EMBL/GenBank/DDBJ databases">
        <title>Genomic Encyclopedia of Type Strains, Phase III (KMG-III): the genomes of soil and plant-associated and newly described type strains.</title>
        <authorList>
            <person name="Whitman W."/>
        </authorList>
    </citation>
    <scope>NUCLEOTIDE SEQUENCE [LARGE SCALE GENOMIC DNA]</scope>
    <source>
        <strain evidence="6 7">CECT 8446</strain>
    </source>
</reference>
<dbReference type="GO" id="GO:0016491">
    <property type="term" value="F:oxidoreductase activity"/>
    <property type="evidence" value="ECO:0007669"/>
    <property type="project" value="UniProtKB-KW"/>
</dbReference>
<evidence type="ECO:0000313" key="6">
    <source>
        <dbReference type="EMBL" id="TDQ19433.1"/>
    </source>
</evidence>
<dbReference type="InterPro" id="IPR050703">
    <property type="entry name" value="Flavin_MAO"/>
</dbReference>
<dbReference type="SUPFAM" id="SSF51905">
    <property type="entry name" value="FAD/NAD(P)-binding domain"/>
    <property type="match status" value="1"/>
</dbReference>
<dbReference type="InterPro" id="IPR036188">
    <property type="entry name" value="FAD/NAD-bd_sf"/>
</dbReference>
<dbReference type="PRINTS" id="PR00757">
    <property type="entry name" value="AMINEOXDASEF"/>
</dbReference>
<feature type="binding site" evidence="4">
    <location>
        <begin position="35"/>
        <end position="36"/>
    </location>
    <ligand>
        <name>FAD</name>
        <dbReference type="ChEBI" id="CHEBI:57692"/>
    </ligand>
</feature>
<evidence type="ECO:0000256" key="4">
    <source>
        <dbReference type="PIRSR" id="PIRSR601613-1"/>
    </source>
</evidence>
<dbReference type="InterPro" id="IPR002937">
    <property type="entry name" value="Amino_oxidase"/>
</dbReference>
<accession>A0A4R6TB22</accession>
<name>A0A4R6TB22_9BACT</name>
<dbReference type="PANTHER" id="PTHR43563:SF1">
    <property type="entry name" value="AMINE OXIDASE [FLAVIN-CONTAINING] B"/>
    <property type="match status" value="1"/>
</dbReference>
<feature type="binding site" evidence="4">
    <location>
        <position position="16"/>
    </location>
    <ligand>
        <name>FAD</name>
        <dbReference type="ChEBI" id="CHEBI:57692"/>
    </ligand>
</feature>
<protein>
    <submittedName>
        <fullName evidence="6">Monoamine oxidase</fullName>
    </submittedName>
</protein>